<dbReference type="PROSITE" id="PS00704">
    <property type="entry name" value="PROK_CO2_ANHYDRASE_1"/>
    <property type="match status" value="1"/>
</dbReference>
<dbReference type="EC" id="4.2.1.1" evidence="2 7"/>
<feature type="binding site" evidence="6">
    <location>
        <position position="149"/>
    </location>
    <ligand>
        <name>Zn(2+)</name>
        <dbReference type="ChEBI" id="CHEBI:29105"/>
    </ligand>
</feature>
<feature type="binding site" evidence="6">
    <location>
        <position position="95"/>
    </location>
    <ligand>
        <name>Zn(2+)</name>
        <dbReference type="ChEBI" id="CHEBI:29105"/>
    </ligand>
</feature>
<protein>
    <recommendedName>
        <fullName evidence="2 7">Carbonic anhydrase</fullName>
        <ecNumber evidence="2 7">4.2.1.1</ecNumber>
    </recommendedName>
    <alternativeName>
        <fullName evidence="7">Carbonate dehydratase</fullName>
    </alternativeName>
</protein>
<dbReference type="InterPro" id="IPR036874">
    <property type="entry name" value="Carbonic_anhydrase_sf"/>
</dbReference>
<evidence type="ECO:0000256" key="4">
    <source>
        <dbReference type="ARBA" id="ARBA00023239"/>
    </source>
</evidence>
<dbReference type="Proteomes" id="UP000471031">
    <property type="component" value="Unassembled WGS sequence"/>
</dbReference>
<evidence type="ECO:0000313" key="9">
    <source>
        <dbReference type="Proteomes" id="UP000471031"/>
    </source>
</evidence>
<dbReference type="GO" id="GO:0008270">
    <property type="term" value="F:zinc ion binding"/>
    <property type="evidence" value="ECO:0007669"/>
    <property type="project" value="UniProtKB-UniRule"/>
</dbReference>
<dbReference type="GO" id="GO:0015976">
    <property type="term" value="P:carbon utilization"/>
    <property type="evidence" value="ECO:0007669"/>
    <property type="project" value="InterPro"/>
</dbReference>
<keyword evidence="4 7" id="KW-0456">Lyase</keyword>
<dbReference type="PANTHER" id="PTHR11002">
    <property type="entry name" value="CARBONIC ANHYDRASE"/>
    <property type="match status" value="1"/>
</dbReference>
<organism evidence="8 9">
    <name type="scientific">Heliomicrobium gestii</name>
    <name type="common">Heliobacterium gestii</name>
    <dbReference type="NCBI Taxonomy" id="2699"/>
    <lineage>
        <taxon>Bacteria</taxon>
        <taxon>Bacillati</taxon>
        <taxon>Bacillota</taxon>
        <taxon>Clostridia</taxon>
        <taxon>Eubacteriales</taxon>
        <taxon>Heliobacteriaceae</taxon>
        <taxon>Heliomicrobium</taxon>
    </lineage>
</organism>
<dbReference type="Pfam" id="PF00484">
    <property type="entry name" value="Pro_CA"/>
    <property type="match status" value="1"/>
</dbReference>
<feature type="binding site" evidence="6">
    <location>
        <position position="146"/>
    </location>
    <ligand>
        <name>Zn(2+)</name>
        <dbReference type="ChEBI" id="CHEBI:29105"/>
    </ligand>
</feature>
<dbReference type="RefSeq" id="WP_161263249.1">
    <property type="nucleotide sequence ID" value="NZ_JAFBDC010000033.1"/>
</dbReference>
<dbReference type="CDD" id="cd03378">
    <property type="entry name" value="beta_CA_cladeC"/>
    <property type="match status" value="1"/>
</dbReference>
<feature type="binding site" evidence="6">
    <location>
        <position position="93"/>
    </location>
    <ligand>
        <name>Zn(2+)</name>
        <dbReference type="ChEBI" id="CHEBI:29105"/>
    </ligand>
</feature>
<keyword evidence="9" id="KW-1185">Reference proteome</keyword>
<evidence type="ECO:0000313" key="8">
    <source>
        <dbReference type="EMBL" id="MZP44681.1"/>
    </source>
</evidence>
<dbReference type="AlphaFoldDB" id="A0A845LGL2"/>
<dbReference type="SUPFAM" id="SSF53056">
    <property type="entry name" value="beta-carbonic anhydrase, cab"/>
    <property type="match status" value="1"/>
</dbReference>
<evidence type="ECO:0000256" key="6">
    <source>
        <dbReference type="PIRSR" id="PIRSR601765-1"/>
    </source>
</evidence>
<evidence type="ECO:0000256" key="7">
    <source>
        <dbReference type="RuleBase" id="RU003956"/>
    </source>
</evidence>
<comment type="similarity">
    <text evidence="1 7">Belongs to the beta-class carbonic anhydrase family.</text>
</comment>
<evidence type="ECO:0000256" key="1">
    <source>
        <dbReference type="ARBA" id="ARBA00006217"/>
    </source>
</evidence>
<dbReference type="GO" id="GO:0004089">
    <property type="term" value="F:carbonate dehydratase activity"/>
    <property type="evidence" value="ECO:0007669"/>
    <property type="project" value="UniProtKB-UniRule"/>
</dbReference>
<keyword evidence="6" id="KW-0479">Metal-binding</keyword>
<dbReference type="PROSITE" id="PS00705">
    <property type="entry name" value="PROK_CO2_ANHYDRASE_2"/>
    <property type="match status" value="1"/>
</dbReference>
<gene>
    <name evidence="8" type="ORF">GTO89_16835</name>
</gene>
<dbReference type="PROSITE" id="PS51257">
    <property type="entry name" value="PROKAR_LIPOPROTEIN"/>
    <property type="match status" value="1"/>
</dbReference>
<dbReference type="InterPro" id="IPR015892">
    <property type="entry name" value="Carbonic_anhydrase_CS"/>
</dbReference>
<dbReference type="Gene3D" id="3.40.1050.10">
    <property type="entry name" value="Carbonic anhydrase"/>
    <property type="match status" value="1"/>
</dbReference>
<keyword evidence="3 6" id="KW-0862">Zinc</keyword>
<comment type="catalytic activity">
    <reaction evidence="5 7">
        <text>hydrogencarbonate + H(+) = CO2 + H2O</text>
        <dbReference type="Rhea" id="RHEA:10748"/>
        <dbReference type="ChEBI" id="CHEBI:15377"/>
        <dbReference type="ChEBI" id="CHEBI:15378"/>
        <dbReference type="ChEBI" id="CHEBI:16526"/>
        <dbReference type="ChEBI" id="CHEBI:17544"/>
        <dbReference type="EC" id="4.2.1.1"/>
    </reaction>
</comment>
<dbReference type="InterPro" id="IPR001765">
    <property type="entry name" value="Carbonic_anhydrase"/>
</dbReference>
<evidence type="ECO:0000256" key="3">
    <source>
        <dbReference type="ARBA" id="ARBA00022833"/>
    </source>
</evidence>
<evidence type="ECO:0000256" key="5">
    <source>
        <dbReference type="ARBA" id="ARBA00048348"/>
    </source>
</evidence>
<comment type="caution">
    <text evidence="8">The sequence shown here is derived from an EMBL/GenBank/DDBJ whole genome shotgun (WGS) entry which is preliminary data.</text>
</comment>
<proteinExistence type="inferred from homology"/>
<sequence>MRKRVVRRPYNQRSFCVIITIILVFCFIISGCTRATKNSITPEVSGTPKEIQQVLTEGNLRFSEATPRAKDMGEGRRRELTKVQKPLAVIVSCSDSRVPPEHIFDQGLGDLFVVRVAGNVVSQEVLGSVEYAVEHLKTPLVIVLGHERCGAVTAAVEGGHHGGSIASITERIRPLAEEQKAKGGKGTQLVERTVDENVRAAVTELKKSPILREALDIEKIKIEGAKYDLDTGKVEWLK</sequence>
<dbReference type="PANTHER" id="PTHR11002:SF79">
    <property type="entry name" value="CARBONIC ANHYDRASE 2"/>
    <property type="match status" value="1"/>
</dbReference>
<name>A0A845LGL2_HELGE</name>
<reference evidence="8 9" key="1">
    <citation type="submission" date="2020-01" db="EMBL/GenBank/DDBJ databases">
        <title>Whole genome sequence of Heliobacterium gestii DSM 11169.</title>
        <authorList>
            <person name="Kyndt J.A."/>
            <person name="Meyer T.E."/>
        </authorList>
    </citation>
    <scope>NUCLEOTIDE SEQUENCE [LARGE SCALE GENOMIC DNA]</scope>
    <source>
        <strain evidence="8 9">DSM 11169</strain>
    </source>
</reference>
<dbReference type="EMBL" id="WXEX01000031">
    <property type="protein sequence ID" value="MZP44681.1"/>
    <property type="molecule type" value="Genomic_DNA"/>
</dbReference>
<accession>A0A845LGL2</accession>
<evidence type="ECO:0000256" key="2">
    <source>
        <dbReference type="ARBA" id="ARBA00012925"/>
    </source>
</evidence>
<comment type="function">
    <text evidence="7">Reversible hydration of carbon dioxide.</text>
</comment>
<comment type="cofactor">
    <cofactor evidence="6">
        <name>Zn(2+)</name>
        <dbReference type="ChEBI" id="CHEBI:29105"/>
    </cofactor>
    <text evidence="6">Binds 1 zinc ion per subunit.</text>
</comment>
<dbReference type="OrthoDB" id="9769739at2"/>
<dbReference type="SMART" id="SM00947">
    <property type="entry name" value="Pro_CA"/>
    <property type="match status" value="1"/>
</dbReference>